<dbReference type="PANTHER" id="PTHR10291">
    <property type="entry name" value="DEHYDRODOLICHYL DIPHOSPHATE SYNTHASE FAMILY MEMBER"/>
    <property type="match status" value="1"/>
</dbReference>
<feature type="binding site" evidence="2">
    <location>
        <position position="21"/>
    </location>
    <ligand>
        <name>substrate</name>
    </ligand>
</feature>
<feature type="binding site" evidence="2">
    <location>
        <position position="65"/>
    </location>
    <ligand>
        <name>substrate</name>
    </ligand>
</feature>
<feature type="binding site" evidence="2">
    <location>
        <position position="184"/>
    </location>
    <ligand>
        <name>substrate</name>
    </ligand>
</feature>
<keyword evidence="2" id="KW-0573">Peptidoglycan synthesis</keyword>
<dbReference type="InterPro" id="IPR036424">
    <property type="entry name" value="UPP_synth-like_sf"/>
</dbReference>
<comment type="similarity">
    <text evidence="2">Belongs to the UPP synthase family.</text>
</comment>
<proteinExistence type="inferred from homology"/>
<keyword evidence="2" id="KW-0133">Cell shape</keyword>
<keyword evidence="1 2" id="KW-0808">Transferase</keyword>
<dbReference type="NCBIfam" id="TIGR00055">
    <property type="entry name" value="uppS"/>
    <property type="match status" value="1"/>
</dbReference>
<dbReference type="GO" id="GO:0000287">
    <property type="term" value="F:magnesium ion binding"/>
    <property type="evidence" value="ECO:0007669"/>
    <property type="project" value="UniProtKB-UniRule"/>
</dbReference>
<comment type="caution">
    <text evidence="2">Lacks conserved residue(s) required for the propagation of feature annotation.</text>
</comment>
<name>A0A0H5BX27_9ENTR</name>
<dbReference type="HAMAP" id="MF_01139">
    <property type="entry name" value="ISPT"/>
    <property type="match status" value="1"/>
</dbReference>
<dbReference type="PATRIC" id="fig|1594731.3.peg.335"/>
<dbReference type="GO" id="GO:0009252">
    <property type="term" value="P:peptidoglycan biosynthetic process"/>
    <property type="evidence" value="ECO:0007669"/>
    <property type="project" value="UniProtKB-UniRule"/>
</dbReference>
<comment type="catalytic activity">
    <reaction evidence="2">
        <text>8 isopentenyl diphosphate + (2E,6E)-farnesyl diphosphate = di-trans,octa-cis-undecaprenyl diphosphate + 8 diphosphate</text>
        <dbReference type="Rhea" id="RHEA:27551"/>
        <dbReference type="ChEBI" id="CHEBI:33019"/>
        <dbReference type="ChEBI" id="CHEBI:58405"/>
        <dbReference type="ChEBI" id="CHEBI:128769"/>
        <dbReference type="ChEBI" id="CHEBI:175763"/>
        <dbReference type="EC" id="2.5.1.31"/>
    </reaction>
</comment>
<feature type="binding site" evidence="2">
    <location>
        <position position="203"/>
    </location>
    <ligand>
        <name>Mg(2+)</name>
        <dbReference type="ChEBI" id="CHEBI:18420"/>
    </ligand>
</feature>
<feature type="binding site" evidence="2">
    <location>
        <begin position="61"/>
        <end position="63"/>
    </location>
    <ligand>
        <name>substrate</name>
    </ligand>
</feature>
<dbReference type="PROSITE" id="PS01066">
    <property type="entry name" value="UPP_SYNTHASE"/>
    <property type="match status" value="1"/>
</dbReference>
<dbReference type="EC" id="2.5.1.31" evidence="2"/>
<gene>
    <name evidence="3" type="primary">ispU</name>
    <name evidence="2" type="synonym">uppS</name>
    <name evidence="3" type="ORF">WEOB_356</name>
</gene>
<keyword evidence="2" id="KW-0961">Cell wall biogenesis/degradation</keyword>
<comment type="cofactor">
    <cofactor evidence="2">
        <name>Mg(2+)</name>
        <dbReference type="ChEBI" id="CHEBI:18420"/>
    </cofactor>
    <text evidence="2">Binds 2 magnesium ions per subunit.</text>
</comment>
<dbReference type="EMBL" id="LN774881">
    <property type="protein sequence ID" value="CEN32287.1"/>
    <property type="molecule type" value="Genomic_DNA"/>
</dbReference>
<feature type="active site" evidence="2">
    <location>
        <position position="16"/>
    </location>
</feature>
<dbReference type="SUPFAM" id="SSF64005">
    <property type="entry name" value="Undecaprenyl diphosphate synthase"/>
    <property type="match status" value="1"/>
</dbReference>
<reference evidence="4" key="1">
    <citation type="submission" date="2015-01" db="EMBL/GenBank/DDBJ databases">
        <authorList>
            <person name="Manzano-Marin A."/>
            <person name="Manzano-Marin A."/>
        </authorList>
    </citation>
    <scope>NUCLEOTIDE SEQUENCE [LARGE SCALE GENOMIC DNA]</scope>
    <source>
        <strain evidence="4">obscurior</strain>
    </source>
</reference>
<keyword evidence="2" id="KW-0479">Metal-binding</keyword>
<dbReference type="FunFam" id="3.40.1180.10:FF:000001">
    <property type="entry name" value="(2E,6E)-farnesyl-diphosphate-specific ditrans,polycis-undecaprenyl-diphosphate synthase"/>
    <property type="match status" value="1"/>
</dbReference>
<feature type="binding site" evidence="2">
    <location>
        <position position="16"/>
    </location>
    <ligand>
        <name>Mg(2+)</name>
        <dbReference type="ChEBI" id="CHEBI:18420"/>
    </ligand>
</feature>
<evidence type="ECO:0000256" key="1">
    <source>
        <dbReference type="ARBA" id="ARBA00022679"/>
    </source>
</evidence>
<accession>A0A0H5BX27</accession>
<dbReference type="Gene3D" id="3.40.1180.10">
    <property type="entry name" value="Decaprenyl diphosphate synthase-like"/>
    <property type="match status" value="1"/>
</dbReference>
<dbReference type="STRING" id="1594731.WEOB_356"/>
<sequence>MKHLLSTPKHVAIIMDGNGRWATKKGKLRIFGHKEGIKSAKRAIYFAKNHNFDALTLYAFSKENWNRSKTEVSFLMELFVKTLDDEIDNLHKRNIRLKVIGDISRFKIKLQNSINKSEKLTYNNQGLNLNIAANYSGRWDITQGARKLAKKIEKGSLKSNQINENMFCKYICMNKLSPVDLVIRTGGEYRISNFLLWQIAYSELFFTDTLWPDFNDSIFENAIQAFSKRKRKFGKIIS</sequence>
<evidence type="ECO:0000313" key="4">
    <source>
        <dbReference type="Proteomes" id="UP000242753"/>
    </source>
</evidence>
<feature type="active site" description="Proton acceptor" evidence="2">
    <location>
        <position position="64"/>
    </location>
</feature>
<dbReference type="CDD" id="cd00475">
    <property type="entry name" value="Cis_IPPS"/>
    <property type="match status" value="1"/>
</dbReference>
<organism evidence="3 4">
    <name type="scientific">Candidatus Westeberhardia cardiocondylae</name>
    <dbReference type="NCBI Taxonomy" id="1594731"/>
    <lineage>
        <taxon>Bacteria</taxon>
        <taxon>Pseudomonadati</taxon>
        <taxon>Pseudomonadota</taxon>
        <taxon>Gammaproteobacteria</taxon>
        <taxon>Enterobacterales</taxon>
        <taxon>Enterobacteriaceae</taxon>
        <taxon>ant endosymbionts</taxon>
        <taxon>Candidatus Westeberhardia</taxon>
    </lineage>
</organism>
<comment type="function">
    <text evidence="2">Catalyzes the sequential condensation of isopentenyl diphosphate (IPP) with (2E,6E)-farnesyl diphosphate (E,E-FPP) to yield (2Z,6Z,10Z,14Z,18Z,22Z,26Z,30Z,34E,38E)-undecaprenyl diphosphate (di-trans,octa-cis-UPP). UPP is the precursor of glycosyl carrier lipid in the biosynthesis of bacterial cell wall polysaccharide components such as peptidoglycan and lipopolysaccharide.</text>
</comment>
<dbReference type="InterPro" id="IPR001441">
    <property type="entry name" value="UPP_synth-like"/>
</dbReference>
<feature type="binding site" evidence="2">
    <location>
        <begin position="17"/>
        <end position="20"/>
    </location>
    <ligand>
        <name>substrate</name>
    </ligand>
</feature>
<feature type="binding site" evidence="2">
    <location>
        <position position="33"/>
    </location>
    <ligand>
        <name>substrate</name>
    </ligand>
</feature>
<dbReference type="Pfam" id="PF01255">
    <property type="entry name" value="Prenyltransf"/>
    <property type="match status" value="1"/>
</dbReference>
<dbReference type="RefSeq" id="WP_281263829.1">
    <property type="nucleotide sequence ID" value="NZ_LN774881.1"/>
</dbReference>
<dbReference type="GO" id="GO:0005829">
    <property type="term" value="C:cytosol"/>
    <property type="evidence" value="ECO:0007669"/>
    <property type="project" value="TreeGrafter"/>
</dbReference>
<dbReference type="GO" id="GO:0008360">
    <property type="term" value="P:regulation of cell shape"/>
    <property type="evidence" value="ECO:0007669"/>
    <property type="project" value="UniProtKB-KW"/>
</dbReference>
<dbReference type="Proteomes" id="UP000242753">
    <property type="component" value="Chromosome I"/>
</dbReference>
<dbReference type="GO" id="GO:0071555">
    <property type="term" value="P:cell wall organization"/>
    <property type="evidence" value="ECO:0007669"/>
    <property type="project" value="UniProtKB-KW"/>
</dbReference>
<feature type="binding site" evidence="2">
    <location>
        <position position="29"/>
    </location>
    <ligand>
        <name>substrate</name>
    </ligand>
</feature>
<dbReference type="KEGG" id="wca:WEOB_356"/>
<evidence type="ECO:0000313" key="3">
    <source>
        <dbReference type="EMBL" id="CEN32287.1"/>
    </source>
</evidence>
<dbReference type="GO" id="GO:0008834">
    <property type="term" value="F:ditrans,polycis-undecaprenyl-diphosphate synthase [(2E,6E)-farnesyl-diphosphate specific] activity"/>
    <property type="evidence" value="ECO:0007669"/>
    <property type="project" value="UniProtKB-UniRule"/>
</dbReference>
<keyword evidence="4" id="KW-1185">Reference proteome</keyword>
<dbReference type="PANTHER" id="PTHR10291:SF0">
    <property type="entry name" value="DEHYDRODOLICHYL DIPHOSPHATE SYNTHASE 2"/>
    <property type="match status" value="1"/>
</dbReference>
<dbReference type="GO" id="GO:0016094">
    <property type="term" value="P:polyprenol biosynthetic process"/>
    <property type="evidence" value="ECO:0007669"/>
    <property type="project" value="TreeGrafter"/>
</dbReference>
<evidence type="ECO:0000256" key="2">
    <source>
        <dbReference type="HAMAP-Rule" id="MF_01139"/>
    </source>
</evidence>
<feature type="binding site" evidence="2">
    <location>
        <begin position="190"/>
        <end position="192"/>
    </location>
    <ligand>
        <name>substrate</name>
    </ligand>
</feature>
<feature type="binding site" evidence="2">
    <location>
        <position position="67"/>
    </location>
    <ligand>
        <name>substrate</name>
    </ligand>
</feature>
<keyword evidence="2" id="KW-0460">Magnesium</keyword>
<comment type="subunit">
    <text evidence="2">Homodimer.</text>
</comment>
<protein>
    <recommendedName>
        <fullName evidence="2">Ditrans,polycis-undecaprenyl-diphosphate synthase ((2E,6E)-farnesyl-diphosphate specific)</fullName>
        <ecNumber evidence="2">2.5.1.31</ecNumber>
    </recommendedName>
    <alternativeName>
        <fullName evidence="2">Ditrans,polycis-undecaprenylcistransferase</fullName>
    </alternativeName>
    <alternativeName>
        <fullName evidence="2">Undecaprenyl diphosphate synthase</fullName>
        <shortName evidence="2">UDS</shortName>
    </alternativeName>
    <alternativeName>
        <fullName evidence="2">Undecaprenyl pyrophosphate synthase</fullName>
        <shortName evidence="2">UPP synthase</shortName>
    </alternativeName>
</protein>
<dbReference type="InterPro" id="IPR018520">
    <property type="entry name" value="UPP_synth-like_CS"/>
</dbReference>
<dbReference type="AlphaFoldDB" id="A0A0H5BX27"/>